<feature type="region of interest" description="Disordered" evidence="1">
    <location>
        <begin position="510"/>
        <end position="534"/>
    </location>
</feature>
<dbReference type="EMBL" id="SGXA01000001">
    <property type="protein sequence ID" value="RZS75877.1"/>
    <property type="molecule type" value="Genomic_DNA"/>
</dbReference>
<evidence type="ECO:0000256" key="1">
    <source>
        <dbReference type="SAM" id="MobiDB-lite"/>
    </source>
</evidence>
<evidence type="ECO:0000313" key="3">
    <source>
        <dbReference type="Proteomes" id="UP000293874"/>
    </source>
</evidence>
<organism evidence="2 3">
    <name type="scientific">Pseudobacter ginsenosidimutans</name>
    <dbReference type="NCBI Taxonomy" id="661488"/>
    <lineage>
        <taxon>Bacteria</taxon>
        <taxon>Pseudomonadati</taxon>
        <taxon>Bacteroidota</taxon>
        <taxon>Chitinophagia</taxon>
        <taxon>Chitinophagales</taxon>
        <taxon>Chitinophagaceae</taxon>
        <taxon>Pseudobacter</taxon>
    </lineage>
</organism>
<dbReference type="Proteomes" id="UP000293874">
    <property type="component" value="Unassembled WGS sequence"/>
</dbReference>
<comment type="caution">
    <text evidence="2">The sequence shown here is derived from an EMBL/GenBank/DDBJ whole genome shotgun (WGS) entry which is preliminary data.</text>
</comment>
<dbReference type="RefSeq" id="WP_192909884.1">
    <property type="nucleotide sequence ID" value="NZ_CP042431.1"/>
</dbReference>
<keyword evidence="3" id="KW-1185">Reference proteome</keyword>
<evidence type="ECO:0000313" key="2">
    <source>
        <dbReference type="EMBL" id="RZS75877.1"/>
    </source>
</evidence>
<accession>A0A4V2F233</accession>
<reference evidence="2 3" key="1">
    <citation type="submission" date="2019-02" db="EMBL/GenBank/DDBJ databases">
        <title>Genomic Encyclopedia of Type Strains, Phase IV (KMG-IV): sequencing the most valuable type-strain genomes for metagenomic binning, comparative biology and taxonomic classification.</title>
        <authorList>
            <person name="Goeker M."/>
        </authorList>
    </citation>
    <scope>NUCLEOTIDE SEQUENCE [LARGE SCALE GENOMIC DNA]</scope>
    <source>
        <strain evidence="2 3">DSM 18116</strain>
    </source>
</reference>
<feature type="compositionally biased region" description="Basic residues" evidence="1">
    <location>
        <begin position="525"/>
        <end position="534"/>
    </location>
</feature>
<sequence length="534" mass="61195">MKGATLNTQNTECLTWSYEQLTVAVLGGLKKEGLDRMRVTLKLEWKDNTIRHSLDLYNDTQLEKLIRKCAERFSLGTAFMTDLFAALVNILEAYRLELLAKQQDERPKPISLSTEERKAVQHFLQQTDLLQQTNELIGQSGVIGEEANRLLMYLIFTSRKREHPLHVISLGSSGTGKSHLQEKVGELMPSEDVIEITSLSENAFYYFGKQELKHKLLLIEDLDGAQDVLYPLRELQSKKVINKTVVYKNAAGEPQTTTLRVEGPVCIGGCTTQESVYEDNANRSFLLYLDESREQDARIMDYQRKRSAGKINTQEEKRVKQFLQNVQRVLQPVSVRNPYAEYLQLPEHVFKPRRTNAHYLAFIEAVTFYHQFQRNQQTDNATGEVFIETIVEDIKQANLLMKEILLRKSDDLSGACRNYLERLRMWLAMQSLFVFTNREVSNSLHIPIPTVKRHNLALLNAGYLQKQLTEENRMHTYSLIEGITYQQLSHSISTVLDSIVENLPSYQLTGSPPAQLPTEPLKPSTSKKKKVSAQ</sequence>
<gene>
    <name evidence="2" type="ORF">EV199_1752</name>
</gene>
<protein>
    <submittedName>
        <fullName evidence="2">Uncharacterized protein</fullName>
    </submittedName>
</protein>
<proteinExistence type="predicted"/>
<name>A0A4V2F233_9BACT</name>
<dbReference type="AlphaFoldDB" id="A0A4V2F233"/>